<keyword evidence="2" id="KW-0805">Transcription regulation</keyword>
<protein>
    <submittedName>
        <fullName evidence="7">RNA polymerase, sigma-24 subunit, ECF subfamily</fullName>
    </submittedName>
</protein>
<dbReference type="AlphaFoldDB" id="C8VXG2"/>
<dbReference type="Gene3D" id="1.10.10.10">
    <property type="entry name" value="Winged helix-like DNA-binding domain superfamily/Winged helix DNA-binding domain"/>
    <property type="match status" value="1"/>
</dbReference>
<evidence type="ECO:0000259" key="5">
    <source>
        <dbReference type="Pfam" id="PF04542"/>
    </source>
</evidence>
<keyword evidence="8" id="KW-1185">Reference proteome</keyword>
<dbReference type="Gene3D" id="1.10.1740.10">
    <property type="match status" value="1"/>
</dbReference>
<dbReference type="GO" id="GO:0003677">
    <property type="term" value="F:DNA binding"/>
    <property type="evidence" value="ECO:0007669"/>
    <property type="project" value="InterPro"/>
</dbReference>
<evidence type="ECO:0000313" key="7">
    <source>
        <dbReference type="EMBL" id="ACV64558.1"/>
    </source>
</evidence>
<keyword evidence="3" id="KW-0731">Sigma factor</keyword>
<organism evidence="7 8">
    <name type="scientific">Desulfofarcimen acetoxidans (strain ATCC 49208 / DSM 771 / KCTC 5769 / VKM B-1644 / 5575)</name>
    <name type="common">Desulfotomaculum acetoxidans</name>
    <dbReference type="NCBI Taxonomy" id="485916"/>
    <lineage>
        <taxon>Bacteria</taxon>
        <taxon>Bacillati</taxon>
        <taxon>Bacillota</taxon>
        <taxon>Clostridia</taxon>
        <taxon>Eubacteriales</taxon>
        <taxon>Peptococcaceae</taxon>
        <taxon>Desulfofarcimen</taxon>
    </lineage>
</organism>
<sequence>MGYISVPNRKPIPDINNLIEKYGNSLLRMCLIYLKDSHLAEDAVQDTFIKIHKSYPKFRGDSKERTWIMRIAINVCKNYLRSSWWKRIDETMVLENMPSNNSNDALQDEALLLEIMKLSSKYKEVILLFYYQDMKIREIAEVLKTPEATISIRLKRAREILKINLKGWYYDE</sequence>
<evidence type="ECO:0000313" key="8">
    <source>
        <dbReference type="Proteomes" id="UP000002217"/>
    </source>
</evidence>
<dbReference type="STRING" id="485916.Dtox_3854"/>
<dbReference type="Proteomes" id="UP000002217">
    <property type="component" value="Chromosome"/>
</dbReference>
<name>C8VXG2_DESAS</name>
<dbReference type="SUPFAM" id="SSF88659">
    <property type="entry name" value="Sigma3 and sigma4 domains of RNA polymerase sigma factors"/>
    <property type="match status" value="1"/>
</dbReference>
<dbReference type="HOGENOM" id="CLU_047691_3_1_9"/>
<dbReference type="Pfam" id="PF04542">
    <property type="entry name" value="Sigma70_r2"/>
    <property type="match status" value="1"/>
</dbReference>
<dbReference type="InterPro" id="IPR036388">
    <property type="entry name" value="WH-like_DNA-bd_sf"/>
</dbReference>
<feature type="domain" description="RNA polymerase sigma-70 region 2" evidence="5">
    <location>
        <begin position="18"/>
        <end position="85"/>
    </location>
</feature>
<dbReference type="InterPro" id="IPR013249">
    <property type="entry name" value="RNA_pol_sigma70_r4_t2"/>
</dbReference>
<evidence type="ECO:0000256" key="1">
    <source>
        <dbReference type="ARBA" id="ARBA00010641"/>
    </source>
</evidence>
<dbReference type="InterPro" id="IPR039425">
    <property type="entry name" value="RNA_pol_sigma-70-like"/>
</dbReference>
<proteinExistence type="inferred from homology"/>
<dbReference type="InterPro" id="IPR007627">
    <property type="entry name" value="RNA_pol_sigma70_r2"/>
</dbReference>
<dbReference type="GO" id="GO:0016987">
    <property type="term" value="F:sigma factor activity"/>
    <property type="evidence" value="ECO:0007669"/>
    <property type="project" value="UniProtKB-KW"/>
</dbReference>
<dbReference type="KEGG" id="dae:Dtox_3854"/>
<evidence type="ECO:0000259" key="6">
    <source>
        <dbReference type="Pfam" id="PF08281"/>
    </source>
</evidence>
<dbReference type="SUPFAM" id="SSF88946">
    <property type="entry name" value="Sigma2 domain of RNA polymerase sigma factors"/>
    <property type="match status" value="1"/>
</dbReference>
<dbReference type="PANTHER" id="PTHR43133">
    <property type="entry name" value="RNA POLYMERASE ECF-TYPE SIGMA FACTO"/>
    <property type="match status" value="1"/>
</dbReference>
<dbReference type="PANTHER" id="PTHR43133:SF60">
    <property type="entry name" value="RNA POLYMERASE SIGMA FACTOR SIGV"/>
    <property type="match status" value="1"/>
</dbReference>
<dbReference type="EMBL" id="CP001720">
    <property type="protein sequence ID" value="ACV64558.1"/>
    <property type="molecule type" value="Genomic_DNA"/>
</dbReference>
<dbReference type="CDD" id="cd06171">
    <property type="entry name" value="Sigma70_r4"/>
    <property type="match status" value="1"/>
</dbReference>
<evidence type="ECO:0000256" key="2">
    <source>
        <dbReference type="ARBA" id="ARBA00023015"/>
    </source>
</evidence>
<keyword evidence="4" id="KW-0804">Transcription</keyword>
<dbReference type="InterPro" id="IPR013324">
    <property type="entry name" value="RNA_pol_sigma_r3/r4-like"/>
</dbReference>
<evidence type="ECO:0000256" key="3">
    <source>
        <dbReference type="ARBA" id="ARBA00023082"/>
    </source>
</evidence>
<dbReference type="InterPro" id="IPR014284">
    <property type="entry name" value="RNA_pol_sigma-70_dom"/>
</dbReference>
<dbReference type="RefSeq" id="WP_015759237.1">
    <property type="nucleotide sequence ID" value="NC_013216.1"/>
</dbReference>
<accession>C8VXG2</accession>
<reference evidence="7 8" key="1">
    <citation type="journal article" date="2009" name="Stand. Genomic Sci.">
        <title>Complete genome sequence of Desulfotomaculum acetoxidans type strain (5575).</title>
        <authorList>
            <person name="Spring S."/>
            <person name="Lapidus A."/>
            <person name="Schroder M."/>
            <person name="Gleim D."/>
            <person name="Sims D."/>
            <person name="Meincke L."/>
            <person name="Glavina Del Rio T."/>
            <person name="Tice H."/>
            <person name="Copeland A."/>
            <person name="Cheng J.F."/>
            <person name="Lucas S."/>
            <person name="Chen F."/>
            <person name="Nolan M."/>
            <person name="Bruce D."/>
            <person name="Goodwin L."/>
            <person name="Pitluck S."/>
            <person name="Ivanova N."/>
            <person name="Mavromatis K."/>
            <person name="Mikhailova N."/>
            <person name="Pati A."/>
            <person name="Chen A."/>
            <person name="Palaniappan K."/>
            <person name="Land M."/>
            <person name="Hauser L."/>
            <person name="Chang Y.J."/>
            <person name="Jeffries C.D."/>
            <person name="Chain P."/>
            <person name="Saunders E."/>
            <person name="Brettin T."/>
            <person name="Detter J.C."/>
            <person name="Goker M."/>
            <person name="Bristow J."/>
            <person name="Eisen J.A."/>
            <person name="Markowitz V."/>
            <person name="Hugenholtz P."/>
            <person name="Kyrpides N.C."/>
            <person name="Klenk H.P."/>
            <person name="Han C."/>
        </authorList>
    </citation>
    <scope>NUCLEOTIDE SEQUENCE [LARGE SCALE GENOMIC DNA]</scope>
    <source>
        <strain evidence="8">ATCC 49208 / DSM 771 / VKM B-1644</strain>
    </source>
</reference>
<dbReference type="OrthoDB" id="9795666at2"/>
<evidence type="ECO:0000256" key="4">
    <source>
        <dbReference type="ARBA" id="ARBA00023163"/>
    </source>
</evidence>
<dbReference type="InterPro" id="IPR013325">
    <property type="entry name" value="RNA_pol_sigma_r2"/>
</dbReference>
<gene>
    <name evidence="7" type="ordered locus">Dtox_3854</name>
</gene>
<dbReference type="GO" id="GO:0006352">
    <property type="term" value="P:DNA-templated transcription initiation"/>
    <property type="evidence" value="ECO:0007669"/>
    <property type="project" value="InterPro"/>
</dbReference>
<dbReference type="eggNOG" id="COG1595">
    <property type="taxonomic scope" value="Bacteria"/>
</dbReference>
<comment type="similarity">
    <text evidence="1">Belongs to the sigma-70 factor family. ECF subfamily.</text>
</comment>
<feature type="domain" description="RNA polymerase sigma factor 70 region 4 type 2" evidence="6">
    <location>
        <begin position="109"/>
        <end position="159"/>
    </location>
</feature>
<dbReference type="NCBIfam" id="TIGR02937">
    <property type="entry name" value="sigma70-ECF"/>
    <property type="match status" value="1"/>
</dbReference>
<dbReference type="Pfam" id="PF08281">
    <property type="entry name" value="Sigma70_r4_2"/>
    <property type="match status" value="1"/>
</dbReference>